<dbReference type="Pfam" id="PF03916">
    <property type="entry name" value="NrfD"/>
    <property type="match status" value="1"/>
</dbReference>
<accession>A0ABT2JDB8</accession>
<dbReference type="InterPro" id="IPR005614">
    <property type="entry name" value="NrfD-like"/>
</dbReference>
<evidence type="ECO:0000256" key="8">
    <source>
        <dbReference type="SAM" id="Phobius"/>
    </source>
</evidence>
<keyword evidence="10" id="KW-1185">Reference proteome</keyword>
<evidence type="ECO:0000313" key="9">
    <source>
        <dbReference type="EMBL" id="MCT2585430.1"/>
    </source>
</evidence>
<evidence type="ECO:0000256" key="6">
    <source>
        <dbReference type="ARBA" id="ARBA00023136"/>
    </source>
</evidence>
<keyword evidence="6 8" id="KW-0472">Membrane</keyword>
<evidence type="ECO:0000256" key="2">
    <source>
        <dbReference type="ARBA" id="ARBA00008929"/>
    </source>
</evidence>
<comment type="caution">
    <text evidence="9">The sequence shown here is derived from an EMBL/GenBank/DDBJ whole genome shotgun (WGS) entry which is preliminary data.</text>
</comment>
<name>A0ABT2JDB8_9PSEU</name>
<feature type="transmembrane region" description="Helical" evidence="8">
    <location>
        <begin position="66"/>
        <end position="88"/>
    </location>
</feature>
<feature type="transmembrane region" description="Helical" evidence="8">
    <location>
        <begin position="168"/>
        <end position="188"/>
    </location>
</feature>
<proteinExistence type="inferred from homology"/>
<feature type="transmembrane region" description="Helical" evidence="8">
    <location>
        <begin position="138"/>
        <end position="156"/>
    </location>
</feature>
<evidence type="ECO:0000256" key="7">
    <source>
        <dbReference type="SAM" id="MobiDB-lite"/>
    </source>
</evidence>
<evidence type="ECO:0000256" key="4">
    <source>
        <dbReference type="ARBA" id="ARBA00022692"/>
    </source>
</evidence>
<dbReference type="PANTHER" id="PTHR34856">
    <property type="entry name" value="PROTEIN NRFD"/>
    <property type="match status" value="1"/>
</dbReference>
<feature type="transmembrane region" description="Helical" evidence="8">
    <location>
        <begin position="100"/>
        <end position="118"/>
    </location>
</feature>
<dbReference type="Proteomes" id="UP001156441">
    <property type="component" value="Unassembled WGS sequence"/>
</dbReference>
<protein>
    <submittedName>
        <fullName evidence="9">Polysulfide reductase NrfD</fullName>
    </submittedName>
</protein>
<dbReference type="RefSeq" id="WP_260192996.1">
    <property type="nucleotide sequence ID" value="NZ_JAFFZE010000015.1"/>
</dbReference>
<reference evidence="9 10" key="1">
    <citation type="submission" date="2021-02" db="EMBL/GenBank/DDBJ databases">
        <title>Actinophytocola xerophila sp. nov., isolated from soil of cotton cropping field.</title>
        <authorList>
            <person name="Huang R."/>
            <person name="Chen X."/>
            <person name="Ge X."/>
            <person name="Liu W."/>
        </authorList>
    </citation>
    <scope>NUCLEOTIDE SEQUENCE [LARGE SCALE GENOMIC DNA]</scope>
    <source>
        <strain evidence="9 10">S1-96</strain>
    </source>
</reference>
<evidence type="ECO:0000313" key="10">
    <source>
        <dbReference type="Proteomes" id="UP001156441"/>
    </source>
</evidence>
<evidence type="ECO:0000256" key="3">
    <source>
        <dbReference type="ARBA" id="ARBA00022475"/>
    </source>
</evidence>
<keyword evidence="5 8" id="KW-1133">Transmembrane helix</keyword>
<evidence type="ECO:0000256" key="1">
    <source>
        <dbReference type="ARBA" id="ARBA00004651"/>
    </source>
</evidence>
<sequence length="339" mass="34318">MTGPVRDGTDVRADATSPPERTAVVGARKRGRRGRRGEQPMVPDAEFTSYYGRPVLNKPTWHAGDIAGYLFLGGLAGASSILAAGAQLTGRRALARSCRVGALVGISGSLYALVHDLGRPARFLNMLRTVKPSSPMSVGTWILMAYGPAAGAAAVSDLTGLLPRAGRAATLGAAVVGPAVASYTAVLVADTAVPSWHEGHRELPFVFVGSAAAAAGGLGMIAAPVGEAGPARRAAVLGGVLELAAAKRMEAGMGLAAEPLRTGKAGRLMRAAKALTVTGALLGGVLGRKSRVASVLGGAAALAGSACTRFGVFHAGVASAEDPKYTVVPQREQLDRRGG</sequence>
<dbReference type="Gene3D" id="1.20.1630.10">
    <property type="entry name" value="Formate dehydrogenase/DMSO reductase domain"/>
    <property type="match status" value="1"/>
</dbReference>
<dbReference type="EMBL" id="JAFFZE010000015">
    <property type="protein sequence ID" value="MCT2585430.1"/>
    <property type="molecule type" value="Genomic_DNA"/>
</dbReference>
<comment type="similarity">
    <text evidence="2">Belongs to the NrfD family.</text>
</comment>
<comment type="subcellular location">
    <subcellularLocation>
        <location evidence="1">Cell membrane</location>
        <topology evidence="1">Multi-pass membrane protein</topology>
    </subcellularLocation>
</comment>
<dbReference type="PANTHER" id="PTHR34856:SF2">
    <property type="entry name" value="PROTEIN NRFD"/>
    <property type="match status" value="1"/>
</dbReference>
<feature type="region of interest" description="Disordered" evidence="7">
    <location>
        <begin position="1"/>
        <end position="41"/>
    </location>
</feature>
<organism evidence="9 10">
    <name type="scientific">Actinophytocola gossypii</name>
    <dbReference type="NCBI Taxonomy" id="2812003"/>
    <lineage>
        <taxon>Bacteria</taxon>
        <taxon>Bacillati</taxon>
        <taxon>Actinomycetota</taxon>
        <taxon>Actinomycetes</taxon>
        <taxon>Pseudonocardiales</taxon>
        <taxon>Pseudonocardiaceae</taxon>
    </lineage>
</organism>
<keyword evidence="3" id="KW-1003">Cell membrane</keyword>
<evidence type="ECO:0000256" key="5">
    <source>
        <dbReference type="ARBA" id="ARBA00022989"/>
    </source>
</evidence>
<feature type="transmembrane region" description="Helical" evidence="8">
    <location>
        <begin position="203"/>
        <end position="223"/>
    </location>
</feature>
<dbReference type="InterPro" id="IPR052049">
    <property type="entry name" value="Electron_transfer_protein"/>
</dbReference>
<keyword evidence="4 8" id="KW-0812">Transmembrane</keyword>
<gene>
    <name evidence="9" type="primary">nrfD</name>
    <name evidence="9" type="ORF">JT362_20115</name>
</gene>